<proteinExistence type="inferred from homology"/>
<dbReference type="Proteomes" id="UP000518752">
    <property type="component" value="Unassembled WGS sequence"/>
</dbReference>
<dbReference type="InterPro" id="IPR049083">
    <property type="entry name" value="TACO1_YebC_N"/>
</dbReference>
<evidence type="ECO:0000313" key="6">
    <source>
        <dbReference type="Proteomes" id="UP000518752"/>
    </source>
</evidence>
<dbReference type="GO" id="GO:0005739">
    <property type="term" value="C:mitochondrion"/>
    <property type="evidence" value="ECO:0007669"/>
    <property type="project" value="UniProtKB-SubCell"/>
</dbReference>
<name>A0A8H5M0X1_9AGAR</name>
<dbReference type="PANTHER" id="PTHR12532:SF0">
    <property type="entry name" value="TRANSLATIONAL ACTIVATOR OF CYTOCHROME C OXIDASE 1"/>
    <property type="match status" value="1"/>
</dbReference>
<keyword evidence="6" id="KW-1185">Reference proteome</keyword>
<evidence type="ECO:0000313" key="5">
    <source>
        <dbReference type="EMBL" id="KAF5376554.1"/>
    </source>
</evidence>
<comment type="similarity">
    <text evidence="2">Belongs to the TACO1 family.</text>
</comment>
<dbReference type="InterPro" id="IPR026564">
    <property type="entry name" value="Transcrip_reg_TACO1-like_dom3"/>
</dbReference>
<evidence type="ECO:0000259" key="3">
    <source>
        <dbReference type="Pfam" id="PF01709"/>
    </source>
</evidence>
<sequence>MLVVVTKRNVLAPDFMFSLLRCTLSTARWLSTSSVPYAGHSKWANIKQTKGANDAAKSKIFQRATQDILVAARSGGVDPDKNAALAIVLKRLKAQDVPKENITKALVKAAKVKSSGDTSAYEAIMCDSVGVIIECATSNPNRTVQTLREILHAKGARMAAVGFMFSRLGVITLGYNRKDSEYIDQLTEAALDNGAQDFEDLADENKSQSQIQFICEPSELSKLAKLLGKKPVTVLSTEIVYKPLETSTLSGPDAELLQDLIQTLEDHDDVVRITHSAADSI</sequence>
<comment type="caution">
    <text evidence="5">The sequence shown here is derived from an EMBL/GenBank/DDBJ whole genome shotgun (WGS) entry which is preliminary data.</text>
</comment>
<accession>A0A8H5M0X1</accession>
<dbReference type="InterPro" id="IPR048300">
    <property type="entry name" value="TACO1_YebC-like_2nd/3rd_dom"/>
</dbReference>
<evidence type="ECO:0000259" key="4">
    <source>
        <dbReference type="Pfam" id="PF20772"/>
    </source>
</evidence>
<feature type="domain" description="TACO1/YebC-like second and third" evidence="3">
    <location>
        <begin position="120"/>
        <end position="276"/>
    </location>
</feature>
<comment type="subcellular location">
    <subcellularLocation>
        <location evidence="1">Mitochondrion</location>
    </subcellularLocation>
</comment>
<dbReference type="AlphaFoldDB" id="A0A8H5M0X1"/>
<dbReference type="Pfam" id="PF01709">
    <property type="entry name" value="Transcrip_reg"/>
    <property type="match status" value="1"/>
</dbReference>
<dbReference type="FunFam" id="1.10.10.200:FF:000002">
    <property type="entry name" value="Probable transcriptional regulatory protein CLM62_37755"/>
    <property type="match status" value="1"/>
</dbReference>
<protein>
    <submittedName>
        <fullName evidence="5">Uncharacterized protein</fullName>
    </submittedName>
</protein>
<dbReference type="Gene3D" id="1.10.10.200">
    <property type="match status" value="1"/>
</dbReference>
<dbReference type="EMBL" id="JAACJN010000090">
    <property type="protein sequence ID" value="KAF5376554.1"/>
    <property type="molecule type" value="Genomic_DNA"/>
</dbReference>
<dbReference type="InterPro" id="IPR029072">
    <property type="entry name" value="YebC-like"/>
</dbReference>
<dbReference type="HAMAP" id="MF_00693">
    <property type="entry name" value="Transcrip_reg_TACO1"/>
    <property type="match status" value="1"/>
</dbReference>
<gene>
    <name evidence="5" type="ORF">D9757_008294</name>
</gene>
<dbReference type="PANTHER" id="PTHR12532">
    <property type="entry name" value="TRANSLATIONAL ACTIVATOR OF CYTOCHROME C OXIDASE 1"/>
    <property type="match status" value="1"/>
</dbReference>
<organism evidence="5 6">
    <name type="scientific">Collybiopsis confluens</name>
    <dbReference type="NCBI Taxonomy" id="2823264"/>
    <lineage>
        <taxon>Eukaryota</taxon>
        <taxon>Fungi</taxon>
        <taxon>Dikarya</taxon>
        <taxon>Basidiomycota</taxon>
        <taxon>Agaricomycotina</taxon>
        <taxon>Agaricomycetes</taxon>
        <taxon>Agaricomycetidae</taxon>
        <taxon>Agaricales</taxon>
        <taxon>Marasmiineae</taxon>
        <taxon>Omphalotaceae</taxon>
        <taxon>Collybiopsis</taxon>
    </lineage>
</organism>
<dbReference type="InterPro" id="IPR002876">
    <property type="entry name" value="Transcrip_reg_TACO1-like"/>
</dbReference>
<dbReference type="SUPFAM" id="SSF75625">
    <property type="entry name" value="YebC-like"/>
    <property type="match status" value="1"/>
</dbReference>
<dbReference type="InterPro" id="IPR017856">
    <property type="entry name" value="Integrase-like_N"/>
</dbReference>
<dbReference type="Pfam" id="PF20772">
    <property type="entry name" value="TACO1_YebC_N"/>
    <property type="match status" value="1"/>
</dbReference>
<evidence type="ECO:0000256" key="2">
    <source>
        <dbReference type="ARBA" id="ARBA00008724"/>
    </source>
</evidence>
<reference evidence="5 6" key="1">
    <citation type="journal article" date="2020" name="ISME J.">
        <title>Uncovering the hidden diversity of litter-decomposition mechanisms in mushroom-forming fungi.</title>
        <authorList>
            <person name="Floudas D."/>
            <person name="Bentzer J."/>
            <person name="Ahren D."/>
            <person name="Johansson T."/>
            <person name="Persson P."/>
            <person name="Tunlid A."/>
        </authorList>
    </citation>
    <scope>NUCLEOTIDE SEQUENCE [LARGE SCALE GENOMIC DNA]</scope>
    <source>
        <strain evidence="5 6">CBS 406.79</strain>
    </source>
</reference>
<evidence type="ECO:0000256" key="1">
    <source>
        <dbReference type="ARBA" id="ARBA00004173"/>
    </source>
</evidence>
<dbReference type="Gene3D" id="3.30.70.980">
    <property type="match status" value="2"/>
</dbReference>
<feature type="domain" description="TACO1/YebC-like N-terminal" evidence="4">
    <location>
        <begin position="41"/>
        <end position="110"/>
    </location>
</feature>
<dbReference type="OrthoDB" id="2017544at2759"/>